<evidence type="ECO:0000313" key="5">
    <source>
        <dbReference type="Proteomes" id="UP000664835"/>
    </source>
</evidence>
<dbReference type="RefSeq" id="WP_208150449.1">
    <property type="nucleotide sequence ID" value="NZ_JAGETV010000018.1"/>
</dbReference>
<feature type="coiled-coil region" evidence="2">
    <location>
        <begin position="107"/>
        <end position="165"/>
    </location>
</feature>
<evidence type="ECO:0000256" key="1">
    <source>
        <dbReference type="ARBA" id="ARBA00009477"/>
    </source>
</evidence>
<dbReference type="Proteomes" id="UP000664835">
    <property type="component" value="Unassembled WGS sequence"/>
</dbReference>
<reference evidence="4 5" key="1">
    <citation type="submission" date="2021-03" db="EMBL/GenBank/DDBJ databases">
        <title>Thiomicrorhabdus sp.nov.,novel sulfur-oxidizing bacteria isolated from coastal sediment.</title>
        <authorList>
            <person name="Liu X."/>
        </authorList>
    </citation>
    <scope>NUCLEOTIDE SEQUENCE [LARGE SCALE GENOMIC DNA]</scope>
    <source>
        <strain evidence="4 5">6S2-11</strain>
    </source>
</reference>
<sequence>MKHAFTISIGLLLLLIVWMALGYQSAPELMQQKEEEVAEVSVETRQSNAQSVISSIKAYGDLLPLRETQVLAETYGKVESLIKLEGDRVEQEQLLLKLSLEDRGVKLKRAQAKTLEAKNRYQATKNLKTKGFSAQQQIDELLAAYEAAKAEEQILRQEIAQLTVHAPFSGVIAEQLVEVGDYIFKGNPLFELIDTQSMVAKVSVAQTDYPFLKAGNPAQVLLATGEQLTGKIRFIAPKADENTKTFKVEILLQGTENLPSGISVTAQIPKAQEQAHFISSALLTLDDRGVIGVKTVDAESRVQFYPVQIVQAAQKGIYVSGLPQQVQLIVTGQGFVQTGQKVIVAEKQEH</sequence>
<proteinExistence type="inferred from homology"/>
<keyword evidence="5" id="KW-1185">Reference proteome</keyword>
<evidence type="ECO:0000256" key="2">
    <source>
        <dbReference type="SAM" id="Coils"/>
    </source>
</evidence>
<protein>
    <submittedName>
        <fullName evidence="4">Efflux RND transporter periplasmic adaptor subunit</fullName>
    </submittedName>
</protein>
<dbReference type="InterPro" id="IPR058792">
    <property type="entry name" value="Beta-barrel_RND_2"/>
</dbReference>
<keyword evidence="2" id="KW-0175">Coiled coil</keyword>
<name>A0ABS3Q678_9GAMM</name>
<dbReference type="PANTHER" id="PTHR30469">
    <property type="entry name" value="MULTIDRUG RESISTANCE PROTEIN MDTA"/>
    <property type="match status" value="1"/>
</dbReference>
<dbReference type="SUPFAM" id="SSF111369">
    <property type="entry name" value="HlyD-like secretion proteins"/>
    <property type="match status" value="1"/>
</dbReference>
<dbReference type="PANTHER" id="PTHR30469:SF29">
    <property type="entry name" value="BLR2860 PROTEIN"/>
    <property type="match status" value="1"/>
</dbReference>
<dbReference type="NCBIfam" id="TIGR01730">
    <property type="entry name" value="RND_mfp"/>
    <property type="match status" value="1"/>
</dbReference>
<dbReference type="Gene3D" id="1.10.287.470">
    <property type="entry name" value="Helix hairpin bin"/>
    <property type="match status" value="1"/>
</dbReference>
<accession>A0ABS3Q678</accession>
<dbReference type="Gene3D" id="2.40.30.170">
    <property type="match status" value="1"/>
</dbReference>
<evidence type="ECO:0000313" key="4">
    <source>
        <dbReference type="EMBL" id="MBO1927837.1"/>
    </source>
</evidence>
<dbReference type="InterPro" id="IPR006143">
    <property type="entry name" value="RND_pump_MFP"/>
</dbReference>
<organism evidence="4 5">
    <name type="scientific">Thiomicrorhabdus marina</name>
    <dbReference type="NCBI Taxonomy" id="2818442"/>
    <lineage>
        <taxon>Bacteria</taxon>
        <taxon>Pseudomonadati</taxon>
        <taxon>Pseudomonadota</taxon>
        <taxon>Gammaproteobacteria</taxon>
        <taxon>Thiotrichales</taxon>
        <taxon>Piscirickettsiaceae</taxon>
        <taxon>Thiomicrorhabdus</taxon>
    </lineage>
</organism>
<comment type="similarity">
    <text evidence="1">Belongs to the membrane fusion protein (MFP) (TC 8.A.1) family.</text>
</comment>
<dbReference type="Gene3D" id="2.40.420.20">
    <property type="match status" value="1"/>
</dbReference>
<dbReference type="Pfam" id="PF25954">
    <property type="entry name" value="Beta-barrel_RND_2"/>
    <property type="match status" value="1"/>
</dbReference>
<dbReference type="EMBL" id="JAGETV010000018">
    <property type="protein sequence ID" value="MBO1927837.1"/>
    <property type="molecule type" value="Genomic_DNA"/>
</dbReference>
<feature type="domain" description="CusB-like beta-barrel" evidence="3">
    <location>
        <begin position="201"/>
        <end position="268"/>
    </location>
</feature>
<dbReference type="Gene3D" id="2.40.50.100">
    <property type="match status" value="1"/>
</dbReference>
<comment type="caution">
    <text evidence="4">The sequence shown here is derived from an EMBL/GenBank/DDBJ whole genome shotgun (WGS) entry which is preliminary data.</text>
</comment>
<gene>
    <name evidence="4" type="ORF">J3998_09635</name>
</gene>
<evidence type="ECO:0000259" key="3">
    <source>
        <dbReference type="Pfam" id="PF25954"/>
    </source>
</evidence>